<dbReference type="SUPFAM" id="SSF90112">
    <property type="entry name" value="Neurotransmitter-gated ion-channel transmembrane pore"/>
    <property type="match status" value="1"/>
</dbReference>
<comment type="similarity">
    <text evidence="15">Belongs to the ligand-gated ion channel (TC 1.A.9) family.</text>
</comment>
<keyword evidence="6 15" id="KW-0406">Ion transport</keyword>
<dbReference type="GO" id="GO:0045211">
    <property type="term" value="C:postsynaptic membrane"/>
    <property type="evidence" value="ECO:0007669"/>
    <property type="project" value="UniProtKB-SubCell"/>
</dbReference>
<dbReference type="InterPro" id="IPR018000">
    <property type="entry name" value="Neurotransmitter_ion_chnl_CS"/>
</dbReference>
<sequence>MISPSILSFLIIAFSYTANSERYGIFEDFCIDGTLAQKTKTGTTIWCDNSEECEGGWECVPSGQFHFSKPINYCCQVRESICSMPPNPGYGECFEEPRTKYYFDSLDLKCKKFQVISCNNKNQNQFDTLDQCTRFCQNTACLDGQSLFLARDNTPVDCENISCPPGYRCVYDKLFNRHVCCGHSPTGVCPIGSVSYSQARSTQPMRCTPSTVIDTCPADYVCTTQGLYSFCCSSHDALCPAGQQPYSHIVSKKSMKCNPMESSSCPPTYYCSTAVPGAQWGFCCSVHIEATCPIGTSAYIEINTRTPVRCTVGVTQCNVGYSCQSSQLGSLIGFCCTVPKMIFRIPERSNSNNFAYIPTTVITEAPTTKTQHETSHHPFFMMQNEGLGVFSTKTPKITRITSKYGVTSNYKPAVCPPRGSSVFYPNSQINVECTPAEGYEFSCPGTSSCVDAYLDLAGRKVCCNMPKTTPSPSFVYFVTALPKIIRYQTTDMFCPYAIQHSKCHPSKSTSIDENDAMKFELLFKIVIYAGLIFVAHPNRYADQLYEDLLYYYNKNVRPVKNASESVKVKFGASLIRLIDVDEVNQVLTTNLWLEMQWFDHRLIWDPVKYGNIRKLHIPVDQIWIPDILLYNNADGEPHITIMSDALVYFNGLIVWKPPSIYKSFCSINIEYFPYDTQTCSMKFGGWTYNGFLLDVRQLPTSDSEIQSKIDLDGSHFQYLERGMDLSGYYPSLEWDLMKLCSARHEKVYAGCCGQDFYIDVTFTIEIRRKTLFYTVNLMIPCMMFAILTSIVFYVPPIEHKMTFSISILVTLTVFYLILIDLVPPTSLVIPLIGKYLLFTMFLVSISIMLSVISLNFYRRDGSSFPMPHWMRVVFISTLPKYIWIKTADEDDASDRDSSISDITPFMDSRRPSPFFISVPNNLPPNGRSNSRRKKGMHPDLIRNMIQNVVFISEYFQSIKKEDKISEDWSYVANVIDRIFLIIFSILNVAGTWAILYNAPAMTDTRDPLSINTVAQPLSGDTFENSINENFTLISWWSNDDSVLLQQTTGFF</sequence>
<dbReference type="InterPro" id="IPR028150">
    <property type="entry name" value="Lustrin_cystein"/>
</dbReference>
<dbReference type="SUPFAM" id="SSF63712">
    <property type="entry name" value="Nicotinic receptor ligand binding domain-like"/>
    <property type="match status" value="1"/>
</dbReference>
<feature type="signal peptide" evidence="15">
    <location>
        <begin position="1"/>
        <end position="20"/>
    </location>
</feature>
<evidence type="ECO:0000256" key="3">
    <source>
        <dbReference type="ARBA" id="ARBA00022692"/>
    </source>
</evidence>
<evidence type="ECO:0000256" key="5">
    <source>
        <dbReference type="ARBA" id="ARBA00023018"/>
    </source>
</evidence>
<protein>
    <recommendedName>
        <fullName evidence="16">BPTI/Kunitz inhibitor domain-containing protein</fullName>
    </recommendedName>
</protein>
<dbReference type="Pfam" id="PF02932">
    <property type="entry name" value="Neur_chan_memb"/>
    <property type="match status" value="1"/>
</dbReference>
<dbReference type="Proteomes" id="UP001152747">
    <property type="component" value="Unassembled WGS sequence"/>
</dbReference>
<reference evidence="17" key="1">
    <citation type="submission" date="2022-11" db="EMBL/GenBank/DDBJ databases">
        <authorList>
            <person name="Kikuchi T."/>
        </authorList>
    </citation>
    <scope>NUCLEOTIDE SEQUENCE</scope>
    <source>
        <strain evidence="17">PS1010</strain>
    </source>
</reference>
<evidence type="ECO:0000256" key="1">
    <source>
        <dbReference type="ARBA" id="ARBA00022448"/>
    </source>
</evidence>
<dbReference type="InterPro" id="IPR053014">
    <property type="entry name" value="Cuticle_assoc_divergent"/>
</dbReference>
<keyword evidence="5" id="KW-0770">Synapse</keyword>
<keyword evidence="10" id="KW-0325">Glycoprotein</keyword>
<gene>
    <name evidence="17" type="ORF">CAMP_LOCUS18318</name>
</gene>
<evidence type="ECO:0000256" key="14">
    <source>
        <dbReference type="ARBA" id="ARBA00034104"/>
    </source>
</evidence>
<evidence type="ECO:0000256" key="8">
    <source>
        <dbReference type="ARBA" id="ARBA00023157"/>
    </source>
</evidence>
<dbReference type="PROSITE" id="PS50279">
    <property type="entry name" value="BPTI_KUNITZ_2"/>
    <property type="match status" value="1"/>
</dbReference>
<evidence type="ECO:0000256" key="2">
    <source>
        <dbReference type="ARBA" id="ARBA00022475"/>
    </source>
</evidence>
<evidence type="ECO:0000256" key="11">
    <source>
        <dbReference type="ARBA" id="ARBA00023257"/>
    </source>
</evidence>
<evidence type="ECO:0000256" key="6">
    <source>
        <dbReference type="ARBA" id="ARBA00023065"/>
    </source>
</evidence>
<proteinExistence type="inferred from homology"/>
<keyword evidence="3 15" id="KW-0812">Transmembrane</keyword>
<feature type="transmembrane region" description="Helical" evidence="15">
    <location>
        <begin position="835"/>
        <end position="857"/>
    </location>
</feature>
<evidence type="ECO:0000256" key="12">
    <source>
        <dbReference type="ARBA" id="ARBA00023286"/>
    </source>
</evidence>
<evidence type="ECO:0000256" key="10">
    <source>
        <dbReference type="ARBA" id="ARBA00023180"/>
    </source>
</evidence>
<dbReference type="InterPro" id="IPR038050">
    <property type="entry name" value="Neuro_actylchol_rec"/>
</dbReference>
<dbReference type="InterPro" id="IPR006201">
    <property type="entry name" value="Neur_channel"/>
</dbReference>
<dbReference type="Gene3D" id="2.70.170.10">
    <property type="entry name" value="Neurotransmitter-gated ion-channel ligand-binding domain"/>
    <property type="match status" value="1"/>
</dbReference>
<evidence type="ECO:0000256" key="13">
    <source>
        <dbReference type="ARBA" id="ARBA00023303"/>
    </source>
</evidence>
<evidence type="ECO:0000313" key="17">
    <source>
        <dbReference type="EMBL" id="CAI5455681.1"/>
    </source>
</evidence>
<dbReference type="PANTHER" id="PTHR46339">
    <property type="entry name" value="PROTEIN CBG15282-RELATED"/>
    <property type="match status" value="1"/>
</dbReference>
<keyword evidence="9" id="KW-0675">Receptor</keyword>
<dbReference type="InterPro" id="IPR002394">
    <property type="entry name" value="Nicotinic_acetylcholine_rcpt"/>
</dbReference>
<comment type="caution">
    <text evidence="17">The sequence shown here is derived from an EMBL/GenBank/DDBJ whole genome shotgun (WGS) entry which is preliminary data.</text>
</comment>
<dbReference type="GO" id="GO:0004888">
    <property type="term" value="F:transmembrane signaling receptor activity"/>
    <property type="evidence" value="ECO:0007669"/>
    <property type="project" value="InterPro"/>
</dbReference>
<dbReference type="FunFam" id="1.20.58.390:FF:000109">
    <property type="entry name" value="AcetylCholine Receptor"/>
    <property type="match status" value="1"/>
</dbReference>
<dbReference type="EMBL" id="CANHGI010000006">
    <property type="protein sequence ID" value="CAI5455681.1"/>
    <property type="molecule type" value="Genomic_DNA"/>
</dbReference>
<dbReference type="Gene3D" id="4.10.410.10">
    <property type="entry name" value="Pancreatic trypsin inhibitor Kunitz domain"/>
    <property type="match status" value="1"/>
</dbReference>
<feature type="transmembrane region" description="Helical" evidence="15">
    <location>
        <begin position="978"/>
        <end position="998"/>
    </location>
</feature>
<keyword evidence="12" id="KW-1071">Ligand-gated ion channel</keyword>
<name>A0A9P1N956_9PELO</name>
<evidence type="ECO:0000256" key="7">
    <source>
        <dbReference type="ARBA" id="ARBA00023136"/>
    </source>
</evidence>
<keyword evidence="7 15" id="KW-0472">Membrane</keyword>
<evidence type="ECO:0000256" key="9">
    <source>
        <dbReference type="ARBA" id="ARBA00023170"/>
    </source>
</evidence>
<feature type="transmembrane region" description="Helical" evidence="15">
    <location>
        <begin position="801"/>
        <end position="823"/>
    </location>
</feature>
<evidence type="ECO:0000313" key="18">
    <source>
        <dbReference type="Proteomes" id="UP001152747"/>
    </source>
</evidence>
<dbReference type="InterPro" id="IPR006202">
    <property type="entry name" value="Neur_chan_lig-bd"/>
</dbReference>
<dbReference type="OrthoDB" id="5975154at2759"/>
<keyword evidence="11" id="KW-0628">Postsynaptic cell membrane</keyword>
<dbReference type="SUPFAM" id="SSF57362">
    <property type="entry name" value="BPTI-like"/>
    <property type="match status" value="1"/>
</dbReference>
<dbReference type="GO" id="GO:0022848">
    <property type="term" value="F:acetylcholine-gated monoatomic cation-selective channel activity"/>
    <property type="evidence" value="ECO:0007669"/>
    <property type="project" value="InterPro"/>
</dbReference>
<evidence type="ECO:0000256" key="15">
    <source>
        <dbReference type="RuleBase" id="RU000687"/>
    </source>
</evidence>
<keyword evidence="18" id="KW-1185">Reference proteome</keyword>
<dbReference type="PROSITE" id="PS00236">
    <property type="entry name" value="NEUROTR_ION_CHANNEL"/>
    <property type="match status" value="1"/>
</dbReference>
<dbReference type="Pfam" id="PF00014">
    <property type="entry name" value="Kunitz_BPTI"/>
    <property type="match status" value="1"/>
</dbReference>
<keyword evidence="4 15" id="KW-1133">Transmembrane helix</keyword>
<evidence type="ECO:0000259" key="16">
    <source>
        <dbReference type="PROSITE" id="PS50279"/>
    </source>
</evidence>
<dbReference type="SMART" id="SM00289">
    <property type="entry name" value="WR1"/>
    <property type="match status" value="6"/>
</dbReference>
<dbReference type="AlphaFoldDB" id="A0A9P1N956"/>
<dbReference type="FunFam" id="2.70.170.10:FF:000044">
    <property type="entry name" value="AcetylCholine Receptor"/>
    <property type="match status" value="1"/>
</dbReference>
<feature type="transmembrane region" description="Helical" evidence="15">
    <location>
        <begin position="771"/>
        <end position="794"/>
    </location>
</feature>
<evidence type="ECO:0000256" key="4">
    <source>
        <dbReference type="ARBA" id="ARBA00022989"/>
    </source>
</evidence>
<dbReference type="InterPro" id="IPR002223">
    <property type="entry name" value="Kunitz_BPTI"/>
</dbReference>
<keyword evidence="15" id="KW-0732">Signal</keyword>
<keyword evidence="8" id="KW-1015">Disulfide bond</keyword>
<dbReference type="PANTHER" id="PTHR46339:SF14">
    <property type="entry name" value="BPTI_KUNITZ INHIBITOR DOMAIN-CONTAINING PROTEIN"/>
    <property type="match status" value="1"/>
</dbReference>
<dbReference type="CDD" id="cd19064">
    <property type="entry name" value="LGIC_TM_nAChR"/>
    <property type="match status" value="1"/>
</dbReference>
<dbReference type="PRINTS" id="PR00252">
    <property type="entry name" value="NRIONCHANNEL"/>
</dbReference>
<dbReference type="SMART" id="SM00131">
    <property type="entry name" value="KU"/>
    <property type="match status" value="1"/>
</dbReference>
<dbReference type="InterPro" id="IPR006150">
    <property type="entry name" value="Cys_repeat_1"/>
</dbReference>
<dbReference type="InterPro" id="IPR036880">
    <property type="entry name" value="Kunitz_BPTI_sf"/>
</dbReference>
<dbReference type="InterPro" id="IPR036734">
    <property type="entry name" value="Neur_chan_lig-bd_sf"/>
</dbReference>
<dbReference type="InterPro" id="IPR036719">
    <property type="entry name" value="Neuro-gated_channel_TM_sf"/>
</dbReference>
<accession>A0A9P1N956</accession>
<comment type="subcellular location">
    <subcellularLocation>
        <location evidence="14">Postsynaptic cell membrane</location>
        <topology evidence="14">Multi-pass membrane protein</topology>
    </subcellularLocation>
</comment>
<dbReference type="InterPro" id="IPR006029">
    <property type="entry name" value="Neurotrans-gated_channel_TM"/>
</dbReference>
<organism evidence="17 18">
    <name type="scientific">Caenorhabditis angaria</name>
    <dbReference type="NCBI Taxonomy" id="860376"/>
    <lineage>
        <taxon>Eukaryota</taxon>
        <taxon>Metazoa</taxon>
        <taxon>Ecdysozoa</taxon>
        <taxon>Nematoda</taxon>
        <taxon>Chromadorea</taxon>
        <taxon>Rhabditida</taxon>
        <taxon>Rhabditina</taxon>
        <taxon>Rhabditomorpha</taxon>
        <taxon>Rhabditoidea</taxon>
        <taxon>Rhabditidae</taxon>
        <taxon>Peloderinae</taxon>
        <taxon>Caenorhabditis</taxon>
    </lineage>
</organism>
<keyword evidence="13 15" id="KW-0407">Ion channel</keyword>
<keyword evidence="2" id="KW-1003">Cell membrane</keyword>
<dbReference type="Gene3D" id="1.20.58.390">
    <property type="entry name" value="Neurotransmitter-gated ion-channel transmembrane domain"/>
    <property type="match status" value="2"/>
</dbReference>
<dbReference type="GO" id="GO:0004867">
    <property type="term" value="F:serine-type endopeptidase inhibitor activity"/>
    <property type="evidence" value="ECO:0007669"/>
    <property type="project" value="InterPro"/>
</dbReference>
<keyword evidence="1 15" id="KW-0813">Transport</keyword>
<dbReference type="Pfam" id="PF02931">
    <property type="entry name" value="Neur_chan_LBD"/>
    <property type="match status" value="1"/>
</dbReference>
<feature type="chain" id="PRO_5040541112" description="BPTI/Kunitz inhibitor domain-containing protein" evidence="15">
    <location>
        <begin position="21"/>
        <end position="1051"/>
    </location>
</feature>
<dbReference type="Pfam" id="PF14625">
    <property type="entry name" value="Lustrin_cystein"/>
    <property type="match status" value="4"/>
</dbReference>
<dbReference type="PRINTS" id="PR00254">
    <property type="entry name" value="NICOTINICR"/>
</dbReference>
<feature type="domain" description="BPTI/Kunitz inhibitor" evidence="16">
    <location>
        <begin position="82"/>
        <end position="136"/>
    </location>
</feature>